<accession>A0AAD7NXU5</accession>
<dbReference type="GO" id="GO:0005737">
    <property type="term" value="C:cytoplasm"/>
    <property type="evidence" value="ECO:0007669"/>
    <property type="project" value="TreeGrafter"/>
</dbReference>
<dbReference type="GO" id="GO:0008330">
    <property type="term" value="F:protein tyrosine/threonine phosphatase activity"/>
    <property type="evidence" value="ECO:0007669"/>
    <property type="project" value="TreeGrafter"/>
</dbReference>
<feature type="domain" description="Tyrosine-protein phosphatase" evidence="6">
    <location>
        <begin position="35"/>
        <end position="152"/>
    </location>
</feature>
<dbReference type="SUPFAM" id="SSF52799">
    <property type="entry name" value="(Phosphotyrosine protein) phosphatases II"/>
    <property type="match status" value="1"/>
</dbReference>
<dbReference type="InterPro" id="IPR020422">
    <property type="entry name" value="TYR_PHOSPHATASE_DUAL_dom"/>
</dbReference>
<protein>
    <recommendedName>
        <fullName evidence="2">protein-tyrosine-phosphatase</fullName>
        <ecNumber evidence="2">3.1.3.48</ecNumber>
    </recommendedName>
</protein>
<dbReference type="GO" id="GO:0033550">
    <property type="term" value="F:MAP kinase tyrosine phosphatase activity"/>
    <property type="evidence" value="ECO:0007669"/>
    <property type="project" value="TreeGrafter"/>
</dbReference>
<dbReference type="GO" id="GO:0017017">
    <property type="term" value="F:MAP kinase tyrosine/serine/threonine phosphatase activity"/>
    <property type="evidence" value="ECO:0007669"/>
    <property type="project" value="TreeGrafter"/>
</dbReference>
<evidence type="ECO:0000256" key="4">
    <source>
        <dbReference type="ARBA" id="ARBA00022912"/>
    </source>
</evidence>
<proteinExistence type="inferred from homology"/>
<evidence type="ECO:0000256" key="3">
    <source>
        <dbReference type="ARBA" id="ARBA00022801"/>
    </source>
</evidence>
<evidence type="ECO:0000259" key="6">
    <source>
        <dbReference type="SMART" id="SM00195"/>
    </source>
</evidence>
<dbReference type="CDD" id="cd14498">
    <property type="entry name" value="DSP"/>
    <property type="match status" value="1"/>
</dbReference>
<dbReference type="InterPro" id="IPR029021">
    <property type="entry name" value="Prot-tyrosine_phosphatase-like"/>
</dbReference>
<evidence type="ECO:0000256" key="5">
    <source>
        <dbReference type="SAM" id="MobiDB-lite"/>
    </source>
</evidence>
<feature type="compositionally biased region" description="Low complexity" evidence="5">
    <location>
        <begin position="13"/>
        <end position="30"/>
    </location>
</feature>
<comment type="caution">
    <text evidence="7">The sequence shown here is derived from an EMBL/GenBank/DDBJ whole genome shotgun (WGS) entry which is preliminary data.</text>
</comment>
<dbReference type="InterPro" id="IPR000340">
    <property type="entry name" value="Dual-sp_phosphatase_cat-dom"/>
</dbReference>
<reference evidence="7" key="1">
    <citation type="submission" date="2023-03" db="EMBL/GenBank/DDBJ databases">
        <title>Massive genome expansion in bonnet fungi (Mycena s.s.) driven by repeated elements and novel gene families across ecological guilds.</title>
        <authorList>
            <consortium name="Lawrence Berkeley National Laboratory"/>
            <person name="Harder C.B."/>
            <person name="Miyauchi S."/>
            <person name="Viragh M."/>
            <person name="Kuo A."/>
            <person name="Thoen E."/>
            <person name="Andreopoulos B."/>
            <person name="Lu D."/>
            <person name="Skrede I."/>
            <person name="Drula E."/>
            <person name="Henrissat B."/>
            <person name="Morin E."/>
            <person name="Kohler A."/>
            <person name="Barry K."/>
            <person name="LaButti K."/>
            <person name="Morin E."/>
            <person name="Salamov A."/>
            <person name="Lipzen A."/>
            <person name="Mereny Z."/>
            <person name="Hegedus B."/>
            <person name="Baldrian P."/>
            <person name="Stursova M."/>
            <person name="Weitz H."/>
            <person name="Taylor A."/>
            <person name="Grigoriev I.V."/>
            <person name="Nagy L.G."/>
            <person name="Martin F."/>
            <person name="Kauserud H."/>
        </authorList>
    </citation>
    <scope>NUCLEOTIDE SEQUENCE</scope>
    <source>
        <strain evidence="7">CBHHK182m</strain>
    </source>
</reference>
<evidence type="ECO:0000313" key="7">
    <source>
        <dbReference type="EMBL" id="KAJ7779656.1"/>
    </source>
</evidence>
<organism evidence="7 8">
    <name type="scientific">Mycena metata</name>
    <dbReference type="NCBI Taxonomy" id="1033252"/>
    <lineage>
        <taxon>Eukaryota</taxon>
        <taxon>Fungi</taxon>
        <taxon>Dikarya</taxon>
        <taxon>Basidiomycota</taxon>
        <taxon>Agaricomycotina</taxon>
        <taxon>Agaricomycetes</taxon>
        <taxon>Agaricomycetidae</taxon>
        <taxon>Agaricales</taxon>
        <taxon>Marasmiineae</taxon>
        <taxon>Mycenaceae</taxon>
        <taxon>Mycena</taxon>
    </lineage>
</organism>
<dbReference type="PANTHER" id="PTHR10159">
    <property type="entry name" value="DUAL SPECIFICITY PROTEIN PHOSPHATASE"/>
    <property type="match status" value="1"/>
</dbReference>
<dbReference type="PANTHER" id="PTHR10159:SF519">
    <property type="entry name" value="DUAL SPECIFICITY PROTEIN PHOSPHATASE MPK3"/>
    <property type="match status" value="1"/>
</dbReference>
<dbReference type="Pfam" id="PF00782">
    <property type="entry name" value="DSPc"/>
    <property type="match status" value="1"/>
</dbReference>
<gene>
    <name evidence="7" type="ORF">B0H16DRAFT_1829744</name>
</gene>
<feature type="compositionally biased region" description="Pro residues" evidence="5">
    <location>
        <begin position="1"/>
        <end position="12"/>
    </location>
</feature>
<sequence>MHQILPPTPLPPSSSHTHPSSSSPYAPYSSNAGPQQPRMSGALCLGSLTASNDHPLLRSHGITHLVQALEPSWAPCALASDGFSPFSVDIRDKETVLGRIWRGLQVRDGVSRSPSIIIAYLIRNHAMSYADALAFVKRRRAAPSPTLDLRAGWWNGSTWVIDRAGSRRRDLFQCRARASLCLSLGIIHSHPVLIASMPALISPSSIHHRRAHPSQYPSIRPSSVFYLSRPRREIARHLTIPVIAVAHPCAPFMHIIELPRAHWFRGSLYLSQHRQTPSPCAFIACTPHFWLLESSPLFPRMSGTAPRLRVVAPPDAGLVRASPEARAHLRVYGKLTYARLHRHSLFVDARAFALVPRAGFT</sequence>
<feature type="region of interest" description="Disordered" evidence="5">
    <location>
        <begin position="1"/>
        <end position="36"/>
    </location>
</feature>
<dbReference type="AlphaFoldDB" id="A0AAD7NXU5"/>
<evidence type="ECO:0000256" key="1">
    <source>
        <dbReference type="ARBA" id="ARBA00008601"/>
    </source>
</evidence>
<dbReference type="EMBL" id="JARKIB010000005">
    <property type="protein sequence ID" value="KAJ7779656.1"/>
    <property type="molecule type" value="Genomic_DNA"/>
</dbReference>
<comment type="similarity">
    <text evidence="1">Belongs to the protein-tyrosine phosphatase family. Non-receptor class dual specificity subfamily.</text>
</comment>
<dbReference type="EC" id="3.1.3.48" evidence="2"/>
<keyword evidence="4" id="KW-0904">Protein phosphatase</keyword>
<evidence type="ECO:0000313" key="8">
    <source>
        <dbReference type="Proteomes" id="UP001215598"/>
    </source>
</evidence>
<dbReference type="Proteomes" id="UP001215598">
    <property type="component" value="Unassembled WGS sequence"/>
</dbReference>
<keyword evidence="3" id="KW-0378">Hydrolase</keyword>
<dbReference type="Gene3D" id="3.90.190.10">
    <property type="entry name" value="Protein tyrosine phosphatase superfamily"/>
    <property type="match status" value="1"/>
</dbReference>
<dbReference type="GO" id="GO:0043409">
    <property type="term" value="P:negative regulation of MAPK cascade"/>
    <property type="evidence" value="ECO:0007669"/>
    <property type="project" value="TreeGrafter"/>
</dbReference>
<keyword evidence="8" id="KW-1185">Reference proteome</keyword>
<evidence type="ECO:0000256" key="2">
    <source>
        <dbReference type="ARBA" id="ARBA00013064"/>
    </source>
</evidence>
<dbReference type="SMART" id="SM00195">
    <property type="entry name" value="DSPc"/>
    <property type="match status" value="1"/>
</dbReference>
<name>A0AAD7NXU5_9AGAR</name>